<evidence type="ECO:0008006" key="3">
    <source>
        <dbReference type="Google" id="ProtNLM"/>
    </source>
</evidence>
<dbReference type="EMBL" id="SJPN01000004">
    <property type="protein sequence ID" value="TWU02200.1"/>
    <property type="molecule type" value="Genomic_DNA"/>
</dbReference>
<dbReference type="RefSeq" id="WP_146520575.1">
    <property type="nucleotide sequence ID" value="NZ_CP151726.1"/>
</dbReference>
<dbReference type="OrthoDB" id="568425at2"/>
<protein>
    <recommendedName>
        <fullName evidence="3">Tetratricopeptide repeat protein</fullName>
    </recommendedName>
</protein>
<dbReference type="SUPFAM" id="SSF48452">
    <property type="entry name" value="TPR-like"/>
    <property type="match status" value="1"/>
</dbReference>
<name>A0A5C6AR47_9BACT</name>
<comment type="caution">
    <text evidence="1">The sequence shown here is derived from an EMBL/GenBank/DDBJ whole genome shotgun (WGS) entry which is preliminary data.</text>
</comment>
<evidence type="ECO:0000313" key="1">
    <source>
        <dbReference type="EMBL" id="TWU02200.1"/>
    </source>
</evidence>
<accession>A0A5C6AR47</accession>
<proteinExistence type="predicted"/>
<dbReference type="InterPro" id="IPR011990">
    <property type="entry name" value="TPR-like_helical_dom_sf"/>
</dbReference>
<gene>
    <name evidence="1" type="ORF">Pla52n_32490</name>
</gene>
<dbReference type="AlphaFoldDB" id="A0A5C6AR47"/>
<dbReference type="SUPFAM" id="SSF52540">
    <property type="entry name" value="P-loop containing nucleoside triphosphate hydrolases"/>
    <property type="match status" value="1"/>
</dbReference>
<dbReference type="Gene3D" id="1.25.40.10">
    <property type="entry name" value="Tetratricopeptide repeat domain"/>
    <property type="match status" value="1"/>
</dbReference>
<keyword evidence="2" id="KW-1185">Reference proteome</keyword>
<dbReference type="InterPro" id="IPR027417">
    <property type="entry name" value="P-loop_NTPase"/>
</dbReference>
<evidence type="ECO:0000313" key="2">
    <source>
        <dbReference type="Proteomes" id="UP000320176"/>
    </source>
</evidence>
<sequence length="1021" mass="114350">MSRRLFLSMGSDEFEKPDARFPGFRSAMAAYLRRADCAVKVQEEFRQAVEWDTVEKLAEYIQGCDAVVHLLGQQPGSIASESARKAFLANSTLLGGKEFLADYPELQKTLGDCSDLTYTQWEAFLSIHYSVPLFIYATDDAGKTQPSHIERLKSAGKHAESFHSDVDLFGKLIGDLRSILPEIPELTQRIAVSKFLQHVAEVFLGREAELEFLDGAWDRRINVLSLIAWGGVGKTSLICQWIQRSFIDRDWKDDSGAPSLWRYFDWTFYDQGTGSLDDESANRTGNVGDFFEQALTFFGDPDPKLPGKGTRLAELVRQQHTLLILDGMEPLQAPPNSNQAGQLLDPELHNLLVALAQQNPGLCLISSRQHVRDLAGLRGRAAEIKDLEELTTETAIRLLRKMQITGTEEELQEACKKFDCHALSLTLLGRFLFDAHGGDISRIDRVNLHKADRLTRPERHRTAWGVLEAYDEWLQTHGSDPTLLAVLRLVGLFDRPGSVECLRELRSGDVIAGLTEPIHNMDQDEWNVLLKRLERSHLIRLRPSQTLSGQHDVDAHPLVREYFAEQLRKESSEAFQTAHGRLFDYLCESTEHQPDGIDGLQPLYQAVMHGCLAQRHEEALYGVYVERILRGTGHFGSYYSCYALGAHGDDLRAMASFFLSPWASVDSTLDLEAQGFVFAEAAERLRLLGRYQEALDPFTISEQIAVETKCWDAAAVRASNLGMCSLALGRIPAALECVHHAVEYADKGKDSFLRADFRASVGHAQHMAGEFAEAIESFRTAETLHLATQPSYPQLYSFQGYNYGKLLLAQAERFVWRIILGSIQRGSRDESDQQLRGIVAAELRESAARVANLFRWRDSTDNPLTIGLDYLYRALVNLYSEIHRSVTSLPSRSISDSQAVRDLEVASRELKKSGHIEAVLECYIATGMCQALSGAPISSIALLAEAEQIATRGPMPLYLADIHLTRARLIGSPKVDVEGLNVDVRTELAEARRLIEKHKYNRRMPELLDAEAVLLHGETDS</sequence>
<dbReference type="Proteomes" id="UP000320176">
    <property type="component" value="Unassembled WGS sequence"/>
</dbReference>
<reference evidence="1 2" key="1">
    <citation type="submission" date="2019-02" db="EMBL/GenBank/DDBJ databases">
        <title>Deep-cultivation of Planctomycetes and their phenomic and genomic characterization uncovers novel biology.</title>
        <authorList>
            <person name="Wiegand S."/>
            <person name="Jogler M."/>
            <person name="Boedeker C."/>
            <person name="Pinto D."/>
            <person name="Vollmers J."/>
            <person name="Rivas-Marin E."/>
            <person name="Kohn T."/>
            <person name="Peeters S.H."/>
            <person name="Heuer A."/>
            <person name="Rast P."/>
            <person name="Oberbeckmann S."/>
            <person name="Bunk B."/>
            <person name="Jeske O."/>
            <person name="Meyerdierks A."/>
            <person name="Storesund J.E."/>
            <person name="Kallscheuer N."/>
            <person name="Luecker S."/>
            <person name="Lage O.M."/>
            <person name="Pohl T."/>
            <person name="Merkel B.J."/>
            <person name="Hornburger P."/>
            <person name="Mueller R.-W."/>
            <person name="Bruemmer F."/>
            <person name="Labrenz M."/>
            <person name="Spormann A.M."/>
            <person name="Op Den Camp H."/>
            <person name="Overmann J."/>
            <person name="Amann R."/>
            <person name="Jetten M.S.M."/>
            <person name="Mascher T."/>
            <person name="Medema M.H."/>
            <person name="Devos D.P."/>
            <person name="Kaster A.-K."/>
            <person name="Ovreas L."/>
            <person name="Rohde M."/>
            <person name="Galperin M.Y."/>
            <person name="Jogler C."/>
        </authorList>
    </citation>
    <scope>NUCLEOTIDE SEQUENCE [LARGE SCALE GENOMIC DNA]</scope>
    <source>
        <strain evidence="1 2">Pla52n</strain>
    </source>
</reference>
<organism evidence="1 2">
    <name type="scientific">Stieleria varia</name>
    <dbReference type="NCBI Taxonomy" id="2528005"/>
    <lineage>
        <taxon>Bacteria</taxon>
        <taxon>Pseudomonadati</taxon>
        <taxon>Planctomycetota</taxon>
        <taxon>Planctomycetia</taxon>
        <taxon>Pirellulales</taxon>
        <taxon>Pirellulaceae</taxon>
        <taxon>Stieleria</taxon>
    </lineage>
</organism>